<evidence type="ECO:0000313" key="1">
    <source>
        <dbReference type="EMBL" id="MCW3162466.1"/>
    </source>
</evidence>
<sequence length="221" mass="25801">MKQIIKIQEPNSLIKHRANQPAFYDGLSQEAKEELRKNLLTEQGHICCYCMKRIPENTSPYMKVEHYKCQDYNADLQLTYSNLFGACAGGEGKPKKLQTCDTQKGNQSLTINLLTNAPNCETQIRYNANGEISSDNDEIDRQLNEVLNLNMQTLKDGRKEIYLSVQKEVEAKSKQIGNKQLKLKYFQQEKEKWLTKKDNKYRQFCMIAVYYLEKKIRQNQN</sequence>
<name>A0ABT3HRR5_9FLAO</name>
<keyword evidence="2" id="KW-1185">Reference proteome</keyword>
<accession>A0ABT3HRR5</accession>
<dbReference type="EMBL" id="JAPDHV010000007">
    <property type="protein sequence ID" value="MCW3162466.1"/>
    <property type="molecule type" value="Genomic_DNA"/>
</dbReference>
<gene>
    <name evidence="1" type="ORF">OH806_14440</name>
</gene>
<reference evidence="1" key="1">
    <citation type="submission" date="2022-10" db="EMBL/GenBank/DDBJ databases">
        <title>Chryseobacterium babae sp. nov. isolated from the gut of the beetle Oryctes rhinoceros, and Chryseobacterium kimseyorum sp. nov., isolated from a stick insect rearing cage.</title>
        <authorList>
            <person name="Shelomi M."/>
            <person name="Han C.-J."/>
            <person name="Chen W.-M."/>
            <person name="Chen H.-K."/>
            <person name="Liaw S.-J."/>
            <person name="Muhle E."/>
            <person name="Clermont D."/>
        </authorList>
    </citation>
    <scope>NUCLEOTIDE SEQUENCE</scope>
    <source>
        <strain evidence="1">WLa1L2M3</strain>
    </source>
</reference>
<evidence type="ECO:0000313" key="2">
    <source>
        <dbReference type="Proteomes" id="UP001163719"/>
    </source>
</evidence>
<dbReference type="Proteomes" id="UP001163719">
    <property type="component" value="Unassembled WGS sequence"/>
</dbReference>
<organism evidence="1 2">
    <name type="scientific">Chryseobacterium oryctis</name>
    <dbReference type="NCBI Taxonomy" id="2952618"/>
    <lineage>
        <taxon>Bacteria</taxon>
        <taxon>Pseudomonadati</taxon>
        <taxon>Bacteroidota</taxon>
        <taxon>Flavobacteriia</taxon>
        <taxon>Flavobacteriales</taxon>
        <taxon>Weeksellaceae</taxon>
        <taxon>Chryseobacterium group</taxon>
        <taxon>Chryseobacterium</taxon>
    </lineage>
</organism>
<dbReference type="InterPro" id="IPR013467">
    <property type="entry name" value="HNH78-like"/>
</dbReference>
<dbReference type="NCBIfam" id="TIGR02646">
    <property type="entry name" value="retron system putative HNH endonuclease"/>
    <property type="match status" value="1"/>
</dbReference>
<comment type="caution">
    <text evidence="1">The sequence shown here is derived from an EMBL/GenBank/DDBJ whole genome shotgun (WGS) entry which is preliminary data.</text>
</comment>
<proteinExistence type="predicted"/>
<protein>
    <submittedName>
        <fullName evidence="1">TIGR02646 family protein</fullName>
    </submittedName>
</protein>
<dbReference type="RefSeq" id="WP_264744383.1">
    <property type="nucleotide sequence ID" value="NZ_JAPDHV010000007.1"/>
</dbReference>